<evidence type="ECO:0000313" key="2">
    <source>
        <dbReference type="EMBL" id="RIB07954.1"/>
    </source>
</evidence>
<evidence type="ECO:0000259" key="1">
    <source>
        <dbReference type="PROSITE" id="PS50011"/>
    </source>
</evidence>
<accession>A0A397UCM6</accession>
<dbReference type="Gene3D" id="1.10.510.10">
    <property type="entry name" value="Transferase(Phosphotransferase) domain 1"/>
    <property type="match status" value="1"/>
</dbReference>
<dbReference type="SUPFAM" id="SSF56112">
    <property type="entry name" value="Protein kinase-like (PK-like)"/>
    <property type="match status" value="1"/>
</dbReference>
<dbReference type="PROSITE" id="PS50011">
    <property type="entry name" value="PROTEIN_KINASE_DOM"/>
    <property type="match status" value="1"/>
</dbReference>
<sequence length="100" mass="11019">MGCTIHIYRLLYIITGLTIQLKDQNDDKVYGGVITYIAPEVLLGRPFTQVVDIYSLGIIMSEIMTGRRAFDGEIGLISGICQGEHPKFAPGTISSWLKDA</sequence>
<dbReference type="InterPro" id="IPR000719">
    <property type="entry name" value="Prot_kinase_dom"/>
</dbReference>
<dbReference type="OrthoDB" id="2441172at2759"/>
<name>A0A397UCM6_9GLOM</name>
<dbReference type="InterPro" id="IPR011009">
    <property type="entry name" value="Kinase-like_dom_sf"/>
</dbReference>
<dbReference type="Proteomes" id="UP000266673">
    <property type="component" value="Unassembled WGS sequence"/>
</dbReference>
<dbReference type="GO" id="GO:0005524">
    <property type="term" value="F:ATP binding"/>
    <property type="evidence" value="ECO:0007669"/>
    <property type="project" value="InterPro"/>
</dbReference>
<protein>
    <recommendedName>
        <fullName evidence="1">Protein kinase domain-containing protein</fullName>
    </recommendedName>
</protein>
<dbReference type="AlphaFoldDB" id="A0A397UCM6"/>
<organism evidence="2 3">
    <name type="scientific">Gigaspora rosea</name>
    <dbReference type="NCBI Taxonomy" id="44941"/>
    <lineage>
        <taxon>Eukaryota</taxon>
        <taxon>Fungi</taxon>
        <taxon>Fungi incertae sedis</taxon>
        <taxon>Mucoromycota</taxon>
        <taxon>Glomeromycotina</taxon>
        <taxon>Glomeromycetes</taxon>
        <taxon>Diversisporales</taxon>
        <taxon>Gigasporaceae</taxon>
        <taxon>Gigaspora</taxon>
    </lineage>
</organism>
<evidence type="ECO:0000313" key="3">
    <source>
        <dbReference type="Proteomes" id="UP000266673"/>
    </source>
</evidence>
<keyword evidence="3" id="KW-1185">Reference proteome</keyword>
<gene>
    <name evidence="2" type="ORF">C2G38_2147323</name>
</gene>
<dbReference type="GO" id="GO:0004672">
    <property type="term" value="F:protein kinase activity"/>
    <property type="evidence" value="ECO:0007669"/>
    <property type="project" value="InterPro"/>
</dbReference>
<proteinExistence type="predicted"/>
<dbReference type="EMBL" id="QKWP01001576">
    <property type="protein sequence ID" value="RIB07954.1"/>
    <property type="molecule type" value="Genomic_DNA"/>
</dbReference>
<feature type="domain" description="Protein kinase" evidence="1">
    <location>
        <begin position="1"/>
        <end position="100"/>
    </location>
</feature>
<comment type="caution">
    <text evidence="2">The sequence shown here is derived from an EMBL/GenBank/DDBJ whole genome shotgun (WGS) entry which is preliminary data.</text>
</comment>
<reference evidence="2 3" key="1">
    <citation type="submission" date="2018-06" db="EMBL/GenBank/DDBJ databases">
        <title>Comparative genomics reveals the genomic features of Rhizophagus irregularis, R. cerebriforme, R. diaphanum and Gigaspora rosea, and their symbiotic lifestyle signature.</title>
        <authorList>
            <person name="Morin E."/>
            <person name="San Clemente H."/>
            <person name="Chen E.C.H."/>
            <person name="De La Providencia I."/>
            <person name="Hainaut M."/>
            <person name="Kuo A."/>
            <person name="Kohler A."/>
            <person name="Murat C."/>
            <person name="Tang N."/>
            <person name="Roy S."/>
            <person name="Loubradou J."/>
            <person name="Henrissat B."/>
            <person name="Grigoriev I.V."/>
            <person name="Corradi N."/>
            <person name="Roux C."/>
            <person name="Martin F.M."/>
        </authorList>
    </citation>
    <scope>NUCLEOTIDE SEQUENCE [LARGE SCALE GENOMIC DNA]</scope>
    <source>
        <strain evidence="2 3">DAOM 194757</strain>
    </source>
</reference>
<dbReference type="Pfam" id="PF00069">
    <property type="entry name" value="Pkinase"/>
    <property type="match status" value="1"/>
</dbReference>
<dbReference type="STRING" id="44941.A0A397UCM6"/>